<feature type="transmembrane region" description="Helical" evidence="2">
    <location>
        <begin position="207"/>
        <end position="229"/>
    </location>
</feature>
<sequence>MEKLLVSIVLFIVPVIARDPDVLCVYPLSGVYAPLQRILFYVLLSFGVIGRRQRWLVAGALASAMTYCGAAAIQSFFLIAKAKSPVVDLDIYGVFAVTSTGFMLTAPLLAWSTTLQSAEREIRMIISLWSLLIAIGAILTTAGIYIRADSEGPECFGPETDITSAVSTLYNASTDCTYACFAEKHPLFRSGSDALAWKNQLDAPRDITAVFVPNISASMLSAIIVWTWVIRKGNAVLLQPPPVFTRFELGWVSARLFGKQRGRRDHAVPPLRLKSTQRPEVRYRFPKLVEAFQYYFVLGSSAVFIVNLVMNEVRLRSLPTNEMPYEVGQWGPWVGVGLILLAELLNRLMKRMWPERATSVDEEELPIWSAKQGPGQGDEEGWKGMNGRTNTMMSEVSTIRRRNSF</sequence>
<keyword evidence="2" id="KW-1133">Transmembrane helix</keyword>
<dbReference type="EMBL" id="JBFXLR010000001">
    <property type="protein sequence ID" value="KAL2861902.1"/>
    <property type="molecule type" value="Genomic_DNA"/>
</dbReference>
<dbReference type="GeneID" id="98153315"/>
<evidence type="ECO:0000313" key="4">
    <source>
        <dbReference type="EMBL" id="KAL2861902.1"/>
    </source>
</evidence>
<name>A0ABR4LC04_9EURO</name>
<feature type="transmembrane region" description="Helical" evidence="2">
    <location>
        <begin position="124"/>
        <end position="146"/>
    </location>
</feature>
<keyword evidence="2" id="KW-0812">Transmembrane</keyword>
<keyword evidence="5" id="KW-1185">Reference proteome</keyword>
<keyword evidence="3" id="KW-0732">Signal</keyword>
<comment type="caution">
    <text evidence="4">The sequence shown here is derived from an EMBL/GenBank/DDBJ whole genome shotgun (WGS) entry which is preliminary data.</text>
</comment>
<proteinExistence type="predicted"/>
<protein>
    <submittedName>
        <fullName evidence="4">Uncharacterized protein</fullName>
    </submittedName>
</protein>
<gene>
    <name evidence="4" type="ORF">BJX68DRAFT_223483</name>
</gene>
<feature type="signal peptide" evidence="3">
    <location>
        <begin position="1"/>
        <end position="17"/>
    </location>
</feature>
<keyword evidence="2" id="KW-0472">Membrane</keyword>
<feature type="transmembrane region" description="Helical" evidence="2">
    <location>
        <begin position="292"/>
        <end position="310"/>
    </location>
</feature>
<feature type="chain" id="PRO_5045795796" evidence="3">
    <location>
        <begin position="18"/>
        <end position="405"/>
    </location>
</feature>
<feature type="transmembrane region" description="Helical" evidence="2">
    <location>
        <begin position="56"/>
        <end position="79"/>
    </location>
</feature>
<dbReference type="RefSeq" id="XP_070905992.1">
    <property type="nucleotide sequence ID" value="XM_071038151.1"/>
</dbReference>
<accession>A0ABR4LC04</accession>
<reference evidence="4 5" key="1">
    <citation type="submission" date="2024-07" db="EMBL/GenBank/DDBJ databases">
        <title>Section-level genome sequencing and comparative genomics of Aspergillus sections Usti and Cavernicolus.</title>
        <authorList>
            <consortium name="Lawrence Berkeley National Laboratory"/>
            <person name="Nybo J.L."/>
            <person name="Vesth T.C."/>
            <person name="Theobald S."/>
            <person name="Frisvad J.C."/>
            <person name="Larsen T.O."/>
            <person name="Kjaerboelling I."/>
            <person name="Rothschild-Mancinelli K."/>
            <person name="Lyhne E.K."/>
            <person name="Kogle M.E."/>
            <person name="Barry K."/>
            <person name="Clum A."/>
            <person name="Na H."/>
            <person name="Ledsgaard L."/>
            <person name="Lin J."/>
            <person name="Lipzen A."/>
            <person name="Kuo A."/>
            <person name="Riley R."/>
            <person name="Mondo S."/>
            <person name="LaButti K."/>
            <person name="Haridas S."/>
            <person name="Pangalinan J."/>
            <person name="Salamov A.A."/>
            <person name="Simmons B.A."/>
            <person name="Magnuson J.K."/>
            <person name="Chen J."/>
            <person name="Drula E."/>
            <person name="Henrissat B."/>
            <person name="Wiebenga A."/>
            <person name="Lubbers R.J."/>
            <person name="Gomes A.C."/>
            <person name="Macurrencykelacurrency M.R."/>
            <person name="Stajich J."/>
            <person name="Grigoriev I.V."/>
            <person name="Mortensen U.H."/>
            <person name="De vries R.P."/>
            <person name="Baker S.E."/>
            <person name="Andersen M.R."/>
        </authorList>
    </citation>
    <scope>NUCLEOTIDE SEQUENCE [LARGE SCALE GENOMIC DNA]</scope>
    <source>
        <strain evidence="4 5">CBS 756.74</strain>
    </source>
</reference>
<evidence type="ECO:0000256" key="1">
    <source>
        <dbReference type="SAM" id="MobiDB-lite"/>
    </source>
</evidence>
<feature type="transmembrane region" description="Helical" evidence="2">
    <location>
        <begin position="330"/>
        <end position="349"/>
    </location>
</feature>
<evidence type="ECO:0000256" key="2">
    <source>
        <dbReference type="SAM" id="Phobius"/>
    </source>
</evidence>
<feature type="region of interest" description="Disordered" evidence="1">
    <location>
        <begin position="369"/>
        <end position="388"/>
    </location>
</feature>
<evidence type="ECO:0000256" key="3">
    <source>
        <dbReference type="SAM" id="SignalP"/>
    </source>
</evidence>
<feature type="transmembrane region" description="Helical" evidence="2">
    <location>
        <begin position="91"/>
        <end position="112"/>
    </location>
</feature>
<organism evidence="4 5">
    <name type="scientific">Aspergillus pseudodeflectus</name>
    <dbReference type="NCBI Taxonomy" id="176178"/>
    <lineage>
        <taxon>Eukaryota</taxon>
        <taxon>Fungi</taxon>
        <taxon>Dikarya</taxon>
        <taxon>Ascomycota</taxon>
        <taxon>Pezizomycotina</taxon>
        <taxon>Eurotiomycetes</taxon>
        <taxon>Eurotiomycetidae</taxon>
        <taxon>Eurotiales</taxon>
        <taxon>Aspergillaceae</taxon>
        <taxon>Aspergillus</taxon>
        <taxon>Aspergillus subgen. Nidulantes</taxon>
    </lineage>
</organism>
<feature type="transmembrane region" description="Helical" evidence="2">
    <location>
        <begin position="33"/>
        <end position="49"/>
    </location>
</feature>
<dbReference type="Proteomes" id="UP001610444">
    <property type="component" value="Unassembled WGS sequence"/>
</dbReference>
<evidence type="ECO:0000313" key="5">
    <source>
        <dbReference type="Proteomes" id="UP001610444"/>
    </source>
</evidence>